<evidence type="ECO:0000313" key="6">
    <source>
        <dbReference type="EMBL" id="SNY58426.1"/>
    </source>
</evidence>
<keyword evidence="7" id="KW-1185">Reference proteome</keyword>
<protein>
    <recommendedName>
        <fullName evidence="1">protein acetyllysine N-acetyltransferase</fullName>
        <ecNumber evidence="1">2.3.1.286</ecNumber>
    </recommendedName>
</protein>
<keyword evidence="2" id="KW-0808">Transferase</keyword>
<proteinExistence type="predicted"/>
<dbReference type="InterPro" id="IPR026590">
    <property type="entry name" value="Ssirtuin_cat_dom"/>
</dbReference>
<dbReference type="InterPro" id="IPR003000">
    <property type="entry name" value="Sirtuin"/>
</dbReference>
<dbReference type="Gene3D" id="3.40.50.1220">
    <property type="entry name" value="TPP-binding domain"/>
    <property type="match status" value="1"/>
</dbReference>
<dbReference type="InterPro" id="IPR026591">
    <property type="entry name" value="Sirtuin_cat_small_dom_sf"/>
</dbReference>
<accession>A0A285JGB5</accession>
<dbReference type="AlphaFoldDB" id="A0A285JGB5"/>
<keyword evidence="3" id="KW-0520">NAD</keyword>
<evidence type="ECO:0000256" key="4">
    <source>
        <dbReference type="PROSITE-ProRule" id="PRU00236"/>
    </source>
</evidence>
<dbReference type="SUPFAM" id="SSF52467">
    <property type="entry name" value="DHS-like NAD/FAD-binding domain"/>
    <property type="match status" value="1"/>
</dbReference>
<evidence type="ECO:0000313" key="7">
    <source>
        <dbReference type="Proteomes" id="UP000219353"/>
    </source>
</evidence>
<dbReference type="EC" id="2.3.1.286" evidence="1"/>
<evidence type="ECO:0000259" key="5">
    <source>
        <dbReference type="PROSITE" id="PS50305"/>
    </source>
</evidence>
<evidence type="ECO:0000256" key="3">
    <source>
        <dbReference type="ARBA" id="ARBA00023027"/>
    </source>
</evidence>
<dbReference type="Proteomes" id="UP000219353">
    <property type="component" value="Unassembled WGS sequence"/>
</dbReference>
<comment type="caution">
    <text evidence="4">Lacks conserved residue(s) required for the propagation of feature annotation.</text>
</comment>
<dbReference type="Gene3D" id="3.30.1600.10">
    <property type="entry name" value="SIR2/SIRT2 'Small Domain"/>
    <property type="match status" value="1"/>
</dbReference>
<evidence type="ECO:0000256" key="1">
    <source>
        <dbReference type="ARBA" id="ARBA00012928"/>
    </source>
</evidence>
<organism evidence="6 7">
    <name type="scientific">Arsukibacterium tuosuense</name>
    <dbReference type="NCBI Taxonomy" id="1323745"/>
    <lineage>
        <taxon>Bacteria</taxon>
        <taxon>Pseudomonadati</taxon>
        <taxon>Pseudomonadota</taxon>
        <taxon>Gammaproteobacteria</taxon>
        <taxon>Chromatiales</taxon>
        <taxon>Chromatiaceae</taxon>
        <taxon>Arsukibacterium</taxon>
    </lineage>
</organism>
<dbReference type="PROSITE" id="PS50305">
    <property type="entry name" value="SIRTUIN"/>
    <property type="match status" value="1"/>
</dbReference>
<dbReference type="RefSeq" id="WP_212682435.1">
    <property type="nucleotide sequence ID" value="NZ_OBEB01000008.1"/>
</dbReference>
<dbReference type="PANTHER" id="PTHR11085">
    <property type="entry name" value="NAD-DEPENDENT PROTEIN DEACYLASE SIRTUIN-5, MITOCHONDRIAL-RELATED"/>
    <property type="match status" value="1"/>
</dbReference>
<sequence>MTNNYVDIPDPNFIAVFSGAGLSAGSGLPTFRDSAGLWQEYDVYQLATPDGFAANPQLVNDFYQSRRLAAAKAQPNAAHLAIAKLEQHYKVVVITQNVDDLHERAGSSLVIHLHGKLNELRSMENPGQIYDVGNSMFTTGNTAPDGSIWQAELWRPNIVWFGEAVANLMPASELLSTAGKVLVVGSSLQVEPAASLLYSCDVAAEKYLIDKTVHQAPIGFTVWPGDAVSLVPELAESWILKNRL</sequence>
<reference evidence="7" key="1">
    <citation type="submission" date="2017-09" db="EMBL/GenBank/DDBJ databases">
        <authorList>
            <person name="Varghese N."/>
            <person name="Submissions S."/>
        </authorList>
    </citation>
    <scope>NUCLEOTIDE SEQUENCE [LARGE SCALE GENOMIC DNA]</scope>
    <source>
        <strain evidence="7">CGMCC 1.12461</strain>
    </source>
</reference>
<dbReference type="PANTHER" id="PTHR11085:SF4">
    <property type="entry name" value="NAD-DEPENDENT PROTEIN DEACYLASE"/>
    <property type="match status" value="1"/>
</dbReference>
<name>A0A285JGB5_9GAMM</name>
<dbReference type="InterPro" id="IPR029035">
    <property type="entry name" value="DHS-like_NAD/FAD-binding_dom"/>
</dbReference>
<dbReference type="GO" id="GO:0017136">
    <property type="term" value="F:histone deacetylase activity, NAD-dependent"/>
    <property type="evidence" value="ECO:0007669"/>
    <property type="project" value="TreeGrafter"/>
</dbReference>
<dbReference type="EMBL" id="OBEB01000008">
    <property type="protein sequence ID" value="SNY58426.1"/>
    <property type="molecule type" value="Genomic_DNA"/>
</dbReference>
<dbReference type="InterPro" id="IPR050134">
    <property type="entry name" value="NAD-dep_sirtuin_deacylases"/>
</dbReference>
<feature type="domain" description="Deacetylase sirtuin-type" evidence="5">
    <location>
        <begin position="1"/>
        <end position="244"/>
    </location>
</feature>
<gene>
    <name evidence="6" type="ORF">SAMN06297280_3398</name>
</gene>
<dbReference type="Pfam" id="PF02146">
    <property type="entry name" value="SIR2"/>
    <property type="match status" value="1"/>
</dbReference>
<evidence type="ECO:0000256" key="2">
    <source>
        <dbReference type="ARBA" id="ARBA00022679"/>
    </source>
</evidence>
<dbReference type="GO" id="GO:0070403">
    <property type="term" value="F:NAD+ binding"/>
    <property type="evidence" value="ECO:0007669"/>
    <property type="project" value="InterPro"/>
</dbReference>